<feature type="domain" description="ATP-dependent DNA ligase family profile" evidence="5">
    <location>
        <begin position="97"/>
        <end position="227"/>
    </location>
</feature>
<dbReference type="Gene3D" id="3.30.470.30">
    <property type="entry name" value="DNA ligase/mRNA capping enzyme"/>
    <property type="match status" value="1"/>
</dbReference>
<name>A0A8J7GLH0_9ACTN</name>
<gene>
    <name evidence="6" type="ORF">IW245_001388</name>
</gene>
<reference evidence="6" key="1">
    <citation type="submission" date="2020-11" db="EMBL/GenBank/DDBJ databases">
        <title>Sequencing the genomes of 1000 actinobacteria strains.</title>
        <authorList>
            <person name="Klenk H.-P."/>
        </authorList>
    </citation>
    <scope>NUCLEOTIDE SEQUENCE</scope>
    <source>
        <strain evidence="6">DSM 45356</strain>
    </source>
</reference>
<dbReference type="AlphaFoldDB" id="A0A8J7GLH0"/>
<dbReference type="Pfam" id="PF04679">
    <property type="entry name" value="DNA_ligase_A_C"/>
    <property type="match status" value="1"/>
</dbReference>
<dbReference type="EC" id="6.5.1.1" evidence="2"/>
<dbReference type="Gene3D" id="3.30.1490.70">
    <property type="match status" value="1"/>
</dbReference>
<dbReference type="PANTHER" id="PTHR45674">
    <property type="entry name" value="DNA LIGASE 1/3 FAMILY MEMBER"/>
    <property type="match status" value="1"/>
</dbReference>
<evidence type="ECO:0000256" key="1">
    <source>
        <dbReference type="ARBA" id="ARBA00007572"/>
    </source>
</evidence>
<dbReference type="EMBL" id="JADOUF010000001">
    <property type="protein sequence ID" value="MBG6135194.1"/>
    <property type="molecule type" value="Genomic_DNA"/>
</dbReference>
<dbReference type="CDD" id="cd07906">
    <property type="entry name" value="Adenylation_DNA_ligase_LigD_LigC"/>
    <property type="match status" value="1"/>
</dbReference>
<dbReference type="SUPFAM" id="SSF56091">
    <property type="entry name" value="DNA ligase/mRNA capping enzyme, catalytic domain"/>
    <property type="match status" value="1"/>
</dbReference>
<dbReference type="GO" id="GO:0003910">
    <property type="term" value="F:DNA ligase (ATP) activity"/>
    <property type="evidence" value="ECO:0007669"/>
    <property type="project" value="UniProtKB-EC"/>
</dbReference>
<dbReference type="RefSeq" id="WP_197002341.1">
    <property type="nucleotide sequence ID" value="NZ_BONS01000003.1"/>
</dbReference>
<evidence type="ECO:0000313" key="6">
    <source>
        <dbReference type="EMBL" id="MBG6135194.1"/>
    </source>
</evidence>
<dbReference type="Proteomes" id="UP000622552">
    <property type="component" value="Unassembled WGS sequence"/>
</dbReference>
<dbReference type="PANTHER" id="PTHR45674:SF4">
    <property type="entry name" value="DNA LIGASE 1"/>
    <property type="match status" value="1"/>
</dbReference>
<comment type="similarity">
    <text evidence="1">Belongs to the ATP-dependent DNA ligase family.</text>
</comment>
<dbReference type="GO" id="GO:0006310">
    <property type="term" value="P:DNA recombination"/>
    <property type="evidence" value="ECO:0007669"/>
    <property type="project" value="InterPro"/>
</dbReference>
<dbReference type="InterPro" id="IPR012340">
    <property type="entry name" value="NA-bd_OB-fold"/>
</dbReference>
<evidence type="ECO:0000256" key="4">
    <source>
        <dbReference type="ARBA" id="ARBA00034003"/>
    </source>
</evidence>
<sequence>MPAPMAPMLATNGPLPTGGNWAFEAKWDGVRCLAGFDARPRLWARSGTEITVRYPELADLVLPAGTVLDGEIVLLHDGVPRFELLASRMHTDRPPAALVARLPVTYMVFDAPRLAGEDLCALPYAERRARLEGLALAHPHVLVPPSFDDGAATWVASRELGLEGVMAKRLSSGYQPGVRSADWIKHKHEYTMDCVVGGWRPGARRIGALLVGSPTDGGLVYRGRVGGGISAATERHLLALLAPLERPTSAFAEQLPAEDRRGAHWVEPLVTVEVAYGEETMAGRLRFPRLRKVVEDA</sequence>
<dbReference type="SUPFAM" id="SSF50249">
    <property type="entry name" value="Nucleic acid-binding proteins"/>
    <property type="match status" value="1"/>
</dbReference>
<dbReference type="Pfam" id="PF01068">
    <property type="entry name" value="DNA_ligase_A_M"/>
    <property type="match status" value="1"/>
</dbReference>
<dbReference type="InterPro" id="IPR050191">
    <property type="entry name" value="ATP-dep_DNA_ligase"/>
</dbReference>
<evidence type="ECO:0000256" key="3">
    <source>
        <dbReference type="ARBA" id="ARBA00022598"/>
    </source>
</evidence>
<dbReference type="InterPro" id="IPR012309">
    <property type="entry name" value="DNA_ligase_ATP-dep_C"/>
</dbReference>
<proteinExistence type="inferred from homology"/>
<dbReference type="InterPro" id="IPR012310">
    <property type="entry name" value="DNA_ligase_ATP-dep_cent"/>
</dbReference>
<comment type="caution">
    <text evidence="6">The sequence shown here is derived from an EMBL/GenBank/DDBJ whole genome shotgun (WGS) entry which is preliminary data.</text>
</comment>
<comment type="catalytic activity">
    <reaction evidence="4">
        <text>ATP + (deoxyribonucleotide)n-3'-hydroxyl + 5'-phospho-(deoxyribonucleotide)m = (deoxyribonucleotide)n+m + AMP + diphosphate.</text>
        <dbReference type="EC" id="6.5.1.1"/>
    </reaction>
</comment>
<keyword evidence="7" id="KW-1185">Reference proteome</keyword>
<accession>A0A8J7GLH0</accession>
<dbReference type="PROSITE" id="PS50160">
    <property type="entry name" value="DNA_LIGASE_A3"/>
    <property type="match status" value="1"/>
</dbReference>
<evidence type="ECO:0000256" key="2">
    <source>
        <dbReference type="ARBA" id="ARBA00012727"/>
    </source>
</evidence>
<dbReference type="GO" id="GO:0006281">
    <property type="term" value="P:DNA repair"/>
    <property type="evidence" value="ECO:0007669"/>
    <property type="project" value="InterPro"/>
</dbReference>
<dbReference type="Gene3D" id="2.40.50.140">
    <property type="entry name" value="Nucleic acid-binding proteins"/>
    <property type="match status" value="1"/>
</dbReference>
<dbReference type="CDD" id="cd07971">
    <property type="entry name" value="OBF_DNA_ligase_LigD"/>
    <property type="match status" value="1"/>
</dbReference>
<evidence type="ECO:0000259" key="5">
    <source>
        <dbReference type="PROSITE" id="PS50160"/>
    </source>
</evidence>
<evidence type="ECO:0000313" key="7">
    <source>
        <dbReference type="Proteomes" id="UP000622552"/>
    </source>
</evidence>
<keyword evidence="3 6" id="KW-0436">Ligase</keyword>
<organism evidence="6 7">
    <name type="scientific">Longispora fulva</name>
    <dbReference type="NCBI Taxonomy" id="619741"/>
    <lineage>
        <taxon>Bacteria</taxon>
        <taxon>Bacillati</taxon>
        <taxon>Actinomycetota</taxon>
        <taxon>Actinomycetes</taxon>
        <taxon>Micromonosporales</taxon>
        <taxon>Micromonosporaceae</taxon>
        <taxon>Longispora</taxon>
    </lineage>
</organism>
<protein>
    <recommendedName>
        <fullName evidence="2">DNA ligase (ATP)</fullName>
        <ecNumber evidence="2">6.5.1.1</ecNumber>
    </recommendedName>
</protein>
<dbReference type="GO" id="GO:0005524">
    <property type="term" value="F:ATP binding"/>
    <property type="evidence" value="ECO:0007669"/>
    <property type="project" value="InterPro"/>
</dbReference>